<dbReference type="AlphaFoldDB" id="A0A2T5UCK5"/>
<dbReference type="Proteomes" id="UP000244013">
    <property type="component" value="Unassembled WGS sequence"/>
</dbReference>
<evidence type="ECO:0000313" key="1">
    <source>
        <dbReference type="EMBL" id="PTW49242.1"/>
    </source>
</evidence>
<comment type="caution">
    <text evidence="1">The sequence shown here is derived from an EMBL/GenBank/DDBJ whole genome shotgun (WGS) entry which is preliminary data.</text>
</comment>
<sequence>MAAEAPYRGVRTRAPEIDVADVPLIEMADRDIVMSGSSDVQEGGDSINALILGVEVLIERQRGIMRHQHADAFLIDNELWGAIASLLTMVRTKATEIVDVGGEMEKAGQRLPKGMAA</sequence>
<organism evidence="1 2">
    <name type="scientific">Sphingomonas faeni</name>
    <dbReference type="NCBI Taxonomy" id="185950"/>
    <lineage>
        <taxon>Bacteria</taxon>
        <taxon>Pseudomonadati</taxon>
        <taxon>Pseudomonadota</taxon>
        <taxon>Alphaproteobacteria</taxon>
        <taxon>Sphingomonadales</taxon>
        <taxon>Sphingomonadaceae</taxon>
        <taxon>Sphingomonas</taxon>
    </lineage>
</organism>
<proteinExistence type="predicted"/>
<dbReference type="RefSeq" id="WP_133018849.1">
    <property type="nucleotide sequence ID" value="NZ_QAYE01000001.1"/>
</dbReference>
<gene>
    <name evidence="1" type="ORF">C8J25_101750</name>
</gene>
<dbReference type="EMBL" id="QAYE01000001">
    <property type="protein sequence ID" value="PTW49242.1"/>
    <property type="molecule type" value="Genomic_DNA"/>
</dbReference>
<evidence type="ECO:0000313" key="2">
    <source>
        <dbReference type="Proteomes" id="UP000244013"/>
    </source>
</evidence>
<reference evidence="1 2" key="1">
    <citation type="submission" date="2018-04" db="EMBL/GenBank/DDBJ databases">
        <title>Genomic Encyclopedia of Type Strains, Phase III (KMG-III): the genomes of soil and plant-associated and newly described type strains.</title>
        <authorList>
            <person name="Whitman W."/>
        </authorList>
    </citation>
    <scope>NUCLEOTIDE SEQUENCE [LARGE SCALE GENOMIC DNA]</scope>
    <source>
        <strain evidence="1 2">MA-olki</strain>
    </source>
</reference>
<name>A0A2T5UCK5_9SPHN</name>
<dbReference type="GeneID" id="91004821"/>
<protein>
    <submittedName>
        <fullName evidence="1">Uncharacterized protein</fullName>
    </submittedName>
</protein>
<accession>A0A2T5UCK5</accession>
<dbReference type="OrthoDB" id="7576383at2"/>